<evidence type="ECO:0008006" key="11">
    <source>
        <dbReference type="Google" id="ProtNLM"/>
    </source>
</evidence>
<dbReference type="GO" id="GO:0005829">
    <property type="term" value="C:cytosol"/>
    <property type="evidence" value="ECO:0007669"/>
    <property type="project" value="TreeGrafter"/>
</dbReference>
<keyword evidence="5" id="KW-0720">Serine protease</keyword>
<keyword evidence="4" id="KW-0378">Hydrolase</keyword>
<gene>
    <name evidence="9" type="ORF">PGLA1383_LOCUS51520</name>
</gene>
<dbReference type="Pfam" id="PF05118">
    <property type="entry name" value="Asp_Arg_Hydrox"/>
    <property type="match status" value="1"/>
</dbReference>
<feature type="domain" description="Aspartyl/asparaginy/proline hydroxylase" evidence="8">
    <location>
        <begin position="224"/>
        <end position="391"/>
    </location>
</feature>
<evidence type="ECO:0000259" key="6">
    <source>
        <dbReference type="Pfam" id="PF00326"/>
    </source>
</evidence>
<dbReference type="Gene3D" id="2.130.10.120">
    <property type="entry name" value="Prolyl oligopeptidase, N-terminal domain"/>
    <property type="match status" value="1"/>
</dbReference>
<dbReference type="PRINTS" id="PR00862">
    <property type="entry name" value="PROLIGOPTASE"/>
</dbReference>
<dbReference type="GO" id="GO:0004252">
    <property type="term" value="F:serine-type endopeptidase activity"/>
    <property type="evidence" value="ECO:0007669"/>
    <property type="project" value="InterPro"/>
</dbReference>
<evidence type="ECO:0000256" key="4">
    <source>
        <dbReference type="ARBA" id="ARBA00022801"/>
    </source>
</evidence>
<dbReference type="AlphaFoldDB" id="A0A813HE91"/>
<keyword evidence="3" id="KW-0645">Protease</keyword>
<evidence type="ECO:0000313" key="10">
    <source>
        <dbReference type="Proteomes" id="UP000654075"/>
    </source>
</evidence>
<evidence type="ECO:0000256" key="3">
    <source>
        <dbReference type="ARBA" id="ARBA00022670"/>
    </source>
</evidence>
<reference evidence="9" key="1">
    <citation type="submission" date="2021-02" db="EMBL/GenBank/DDBJ databases">
        <authorList>
            <person name="Dougan E. K."/>
            <person name="Rhodes N."/>
            <person name="Thang M."/>
            <person name="Chan C."/>
        </authorList>
    </citation>
    <scope>NUCLEOTIDE SEQUENCE</scope>
</reference>
<dbReference type="InterPro" id="IPR023302">
    <property type="entry name" value="Pept_S9A_N"/>
</dbReference>
<dbReference type="Proteomes" id="UP000654075">
    <property type="component" value="Unassembled WGS sequence"/>
</dbReference>
<evidence type="ECO:0000256" key="5">
    <source>
        <dbReference type="ARBA" id="ARBA00022825"/>
    </source>
</evidence>
<comment type="similarity">
    <text evidence="2">Belongs to the aspartyl/asparaginyl beta-hydroxylase family.</text>
</comment>
<dbReference type="InterPro" id="IPR027443">
    <property type="entry name" value="IPNS-like_sf"/>
</dbReference>
<dbReference type="InterPro" id="IPR007803">
    <property type="entry name" value="Asp/Arg/Pro-Hydrxlase"/>
</dbReference>
<evidence type="ECO:0000313" key="9">
    <source>
        <dbReference type="EMBL" id="CAE8635980.1"/>
    </source>
</evidence>
<dbReference type="SUPFAM" id="SSF50993">
    <property type="entry name" value="Peptidase/esterase 'gauge' domain"/>
    <property type="match status" value="1"/>
</dbReference>
<dbReference type="InterPro" id="IPR001375">
    <property type="entry name" value="Peptidase_S9_cat"/>
</dbReference>
<dbReference type="Pfam" id="PF02897">
    <property type="entry name" value="Peptidase_S9_N"/>
    <property type="match status" value="1"/>
</dbReference>
<evidence type="ECO:0000256" key="2">
    <source>
        <dbReference type="ARBA" id="ARBA00007730"/>
    </source>
</evidence>
<dbReference type="OrthoDB" id="248387at2759"/>
<evidence type="ECO:0000259" key="7">
    <source>
        <dbReference type="Pfam" id="PF02897"/>
    </source>
</evidence>
<protein>
    <recommendedName>
        <fullName evidence="11">Prolyl oligopeptidase</fullName>
    </recommendedName>
</protein>
<sequence>MLVSATAIYLGCTTPAHGKQLANVGQFPGKISFGPLQLSTEDDFQNMEQVHELVQGIYYSQFAPGTAPASFAAAWSEVTAALRQLAEVARVVPALRLAVGMELYHWFYFKWHQGTVPLARVDLDSLELSAELLWESLLSSGCALEEVVMIEAELGIELSTGFDVRRAAKVLRETSRHFATMMQHPYFSGRPWVTPHDMNFNEEHFPSPGPVWPREAFPLVPWLEANFETFRRELEELRAQPGLFDRLHQLERNAEAQDHARETDWTIVELADTREEEPWKQSSCRHLPRTCELLRSRPELQCDHAAAYINRMRPGAMIKPHMGGPPRLVVHLGLDVPEEPIKLFVGSDTLRWQTGRAHVIDDTYIHSARHSGEHLEGGPERYILHLLICHPCAAHPMTWGHVWAECMRAPKRLAEIAVHDLQIAPDTELKRNSLKLRMSESLRGVFIMRLGSLAPLASRLGPGFSVSDRLGRRGLAAAVMTGRPGCTSFVPAPRRWLSPCALLAAARPVRCQSTAASQQADDPFQWLEEVQGEEALAWVKARNQEAVADISEPQNSAAYGRILAILDSKEKIPYVSRLGRWYYNFWQDEQHQKGLWRRTDLESYRSSNPAWEIVLDLDQLAEQEGISWVWSGYNALDEGPGSKWDRALVTLSPGGSDAVVVREFDLDNCRFIPESEGGFELPEAKSSAGYRNRDELLVGTDFGEGSLTASGYPRVSKAWKRGTPLSEAVTVFEGEHDDISADQVLYYDRGEWHEFQNRALDFYHNSMWYRRGDPTRGSVEAGALEEFVRIPVPEDAGVGTFKDAAIVTLRSDWEIEGKLFKSGSLLSLKLSSCVAGIFSDIQVLFEPTARSSLQDSVGTHNFMVLSILNNVRTELQYWRYLEQGRWEQMSSSEPGGEVPVGCDVQVSAVWPDESDEIWVIKDGYLQPDLLQLASAADCGAKPQDIKSKPAMFDASGLVVEQAEAESLDGTKVPYFMIRRKDVPLDGTTPTLLDGYGGFEIPMTPGYSAGVGAAWLERGGIKVIANIRGGGEFGPSWHQAALQGKRHKAFEDFEAVARDLCRRQVTSPEHLACIGGSNGGLLVGNMLTREGAALFGAVVCQVPLLDMKRYHKLLAGASWMAEYGDPDQPEEWDFIRGFSPYHRVQDVCLQPGSGWKCPQVLFTTSTKDDRVHPGHARKMVKRLKEEVPAELAPKILYWENIEGGHGGAADNTQKAYMWALTYDFLWQTIGRGSSQRGEAPASKL</sequence>
<accession>A0A813HE91</accession>
<evidence type="ECO:0000259" key="8">
    <source>
        <dbReference type="Pfam" id="PF05118"/>
    </source>
</evidence>
<dbReference type="PANTHER" id="PTHR42881">
    <property type="entry name" value="PROLYL ENDOPEPTIDASE"/>
    <property type="match status" value="1"/>
</dbReference>
<dbReference type="Gene3D" id="3.40.50.1820">
    <property type="entry name" value="alpha/beta hydrolase"/>
    <property type="match status" value="1"/>
</dbReference>
<keyword evidence="10" id="KW-1185">Reference proteome</keyword>
<comment type="similarity">
    <text evidence="1">Belongs to the peptidase S9A family.</text>
</comment>
<feature type="domain" description="Peptidase S9A N-terminal" evidence="7">
    <location>
        <begin position="514"/>
        <end position="879"/>
    </location>
</feature>
<dbReference type="PANTHER" id="PTHR42881:SF13">
    <property type="entry name" value="PROLYL ENDOPEPTIDASE"/>
    <property type="match status" value="1"/>
</dbReference>
<dbReference type="GO" id="GO:0006508">
    <property type="term" value="P:proteolysis"/>
    <property type="evidence" value="ECO:0007669"/>
    <property type="project" value="UniProtKB-KW"/>
</dbReference>
<dbReference type="EMBL" id="CAJNNV010031383">
    <property type="protein sequence ID" value="CAE8635980.1"/>
    <property type="molecule type" value="Genomic_DNA"/>
</dbReference>
<dbReference type="Gene3D" id="2.60.120.330">
    <property type="entry name" value="B-lactam Antibiotic, Isopenicillin N Synthase, Chain"/>
    <property type="match status" value="1"/>
</dbReference>
<name>A0A813HE91_POLGL</name>
<dbReference type="GO" id="GO:0070012">
    <property type="term" value="F:oligopeptidase activity"/>
    <property type="evidence" value="ECO:0007669"/>
    <property type="project" value="TreeGrafter"/>
</dbReference>
<organism evidence="9 10">
    <name type="scientific">Polarella glacialis</name>
    <name type="common">Dinoflagellate</name>
    <dbReference type="NCBI Taxonomy" id="89957"/>
    <lineage>
        <taxon>Eukaryota</taxon>
        <taxon>Sar</taxon>
        <taxon>Alveolata</taxon>
        <taxon>Dinophyceae</taxon>
        <taxon>Suessiales</taxon>
        <taxon>Suessiaceae</taxon>
        <taxon>Polarella</taxon>
    </lineage>
</organism>
<feature type="domain" description="Peptidase S9 prolyl oligopeptidase catalytic" evidence="6">
    <location>
        <begin position="1012"/>
        <end position="1229"/>
    </location>
</feature>
<evidence type="ECO:0000256" key="1">
    <source>
        <dbReference type="ARBA" id="ARBA00005228"/>
    </source>
</evidence>
<proteinExistence type="inferred from homology"/>
<dbReference type="InterPro" id="IPR029058">
    <property type="entry name" value="AB_hydrolase_fold"/>
</dbReference>
<dbReference type="InterPro" id="IPR002470">
    <property type="entry name" value="Peptidase_S9A"/>
</dbReference>
<comment type="caution">
    <text evidence="9">The sequence shown here is derived from an EMBL/GenBank/DDBJ whole genome shotgun (WGS) entry which is preliminary data.</text>
</comment>
<dbReference type="SUPFAM" id="SSF53474">
    <property type="entry name" value="alpha/beta-Hydrolases"/>
    <property type="match status" value="1"/>
</dbReference>
<dbReference type="InterPro" id="IPR051167">
    <property type="entry name" value="Prolyl_oligopep/macrocyclase"/>
</dbReference>
<dbReference type="Pfam" id="PF00326">
    <property type="entry name" value="Peptidase_S9"/>
    <property type="match status" value="1"/>
</dbReference>